<evidence type="ECO:0000313" key="13">
    <source>
        <dbReference type="Proteomes" id="UP000502657"/>
    </source>
</evidence>
<dbReference type="GO" id="GO:1990281">
    <property type="term" value="C:efflux pump complex"/>
    <property type="evidence" value="ECO:0007669"/>
    <property type="project" value="TreeGrafter"/>
</dbReference>
<dbReference type="NCBIfam" id="TIGR01844">
    <property type="entry name" value="type_I_sec_TolC"/>
    <property type="match status" value="1"/>
</dbReference>
<dbReference type="GO" id="GO:0009279">
    <property type="term" value="C:cell outer membrane"/>
    <property type="evidence" value="ECO:0007669"/>
    <property type="project" value="UniProtKB-SubCell"/>
</dbReference>
<keyword evidence="3" id="KW-0813">Transport</keyword>
<keyword evidence="9" id="KW-0732">Signal</keyword>
<evidence type="ECO:0000313" key="11">
    <source>
        <dbReference type="EMBL" id="QJT40753.1"/>
    </source>
</evidence>
<evidence type="ECO:0000256" key="5">
    <source>
        <dbReference type="ARBA" id="ARBA00022692"/>
    </source>
</evidence>
<dbReference type="Proteomes" id="UP000502657">
    <property type="component" value="Chromosome"/>
</dbReference>
<dbReference type="InterPro" id="IPR010130">
    <property type="entry name" value="T1SS_OMP_TolC"/>
</dbReference>
<evidence type="ECO:0000256" key="6">
    <source>
        <dbReference type="ARBA" id="ARBA00023136"/>
    </source>
</evidence>
<dbReference type="GO" id="GO:0015288">
    <property type="term" value="F:porin activity"/>
    <property type="evidence" value="ECO:0007669"/>
    <property type="project" value="TreeGrafter"/>
</dbReference>
<accession>A0A6M4ZBL3</accession>
<comment type="subcellular location">
    <subcellularLocation>
        <location evidence="1">Cell outer membrane</location>
    </subcellularLocation>
</comment>
<proteinExistence type="inferred from homology"/>
<evidence type="ECO:0000256" key="9">
    <source>
        <dbReference type="SAM" id="SignalP"/>
    </source>
</evidence>
<name>A0A6M4ZBL3_AERME</name>
<evidence type="ECO:0000256" key="1">
    <source>
        <dbReference type="ARBA" id="ARBA00004442"/>
    </source>
</evidence>
<evidence type="ECO:0000256" key="4">
    <source>
        <dbReference type="ARBA" id="ARBA00022452"/>
    </source>
</evidence>
<dbReference type="Gene3D" id="1.20.1600.10">
    <property type="entry name" value="Outer membrane efflux proteins (OEP)"/>
    <property type="match status" value="1"/>
</dbReference>
<dbReference type="EMBL" id="CP038448">
    <property type="protein sequence ID" value="QJT40753.1"/>
    <property type="molecule type" value="Genomic_DNA"/>
</dbReference>
<dbReference type="InterPro" id="IPR003423">
    <property type="entry name" value="OMP_efflux"/>
</dbReference>
<comment type="similarity">
    <text evidence="2">Belongs to the outer membrane factor (OMF) (TC 1.B.17) family.</text>
</comment>
<feature type="signal peptide" evidence="9">
    <location>
        <begin position="1"/>
        <end position="22"/>
    </location>
</feature>
<evidence type="ECO:0000256" key="8">
    <source>
        <dbReference type="SAM" id="MobiDB-lite"/>
    </source>
</evidence>
<keyword evidence="5" id="KW-0812">Transmembrane</keyword>
<organism evidence="10 12">
    <name type="scientific">Aeromonas media</name>
    <dbReference type="NCBI Taxonomy" id="651"/>
    <lineage>
        <taxon>Bacteria</taxon>
        <taxon>Pseudomonadati</taxon>
        <taxon>Pseudomonadota</taxon>
        <taxon>Gammaproteobacteria</taxon>
        <taxon>Aeromonadales</taxon>
        <taxon>Aeromonadaceae</taxon>
        <taxon>Aeromonas</taxon>
    </lineage>
</organism>
<evidence type="ECO:0000256" key="7">
    <source>
        <dbReference type="ARBA" id="ARBA00023237"/>
    </source>
</evidence>
<keyword evidence="4" id="KW-1134">Transmembrane beta strand</keyword>
<evidence type="ECO:0000256" key="2">
    <source>
        <dbReference type="ARBA" id="ARBA00007613"/>
    </source>
</evidence>
<dbReference type="AlphaFoldDB" id="A0A6M4ZBL3"/>
<dbReference type="Proteomes" id="UP000502006">
    <property type="component" value="Chromosome"/>
</dbReference>
<evidence type="ECO:0000256" key="3">
    <source>
        <dbReference type="ARBA" id="ARBA00022448"/>
    </source>
</evidence>
<sequence length="446" mass="49562">MKKTIVAMLVSGTILFPGLSQAQTLEQSVAQSLATHPKIKEAFDLYQARLYQHDGAKGGYYPTIDLRGGVGYEKTDSPSTRRATGELTGDGSIDDSMTRKEAGISLRQMLFDGFDVSSNVARTDAAAQAQRLAMISEAENTALRVAEVYLNMLRQQEILELSKQNLETHEQIRSDIQKRTDSGLGSTADQTQIDGRVARAYSNQAAAENNYRDAESEFIRVVNEVPKDLVQPAPNSQLIPATLEDALKTATEVHPTLLSSLQDIEEAKYQHEGSKSGFYPNVAFEVDQNWNEDIDAVKGRNDDLTAMVRMRYNLFRGGSDLAESKATSALYSQAKDIHLNAFRQVEEGTRLAWNAKESLAKQKVFLKEHVDASYDTVQAYKKQFGLGQRTLLDVLNTENELFEARRSYITAEYDSLLADYRILNATGGLLNAMNVQPPAEWQANNN</sequence>
<dbReference type="SUPFAM" id="SSF56954">
    <property type="entry name" value="Outer membrane efflux proteins (OEP)"/>
    <property type="match status" value="1"/>
</dbReference>
<gene>
    <name evidence="10" type="ORF">E4186_08585</name>
    <name evidence="11" type="ORF">E4188_21165</name>
</gene>
<dbReference type="EMBL" id="CP038444">
    <property type="protein sequence ID" value="QJT30237.1"/>
    <property type="molecule type" value="Genomic_DNA"/>
</dbReference>
<feature type="region of interest" description="Disordered" evidence="8">
    <location>
        <begin position="71"/>
        <end position="96"/>
    </location>
</feature>
<keyword evidence="6" id="KW-0472">Membrane</keyword>
<evidence type="ECO:0000313" key="12">
    <source>
        <dbReference type="Proteomes" id="UP000502006"/>
    </source>
</evidence>
<feature type="chain" id="PRO_5044644667" evidence="9">
    <location>
        <begin position="23"/>
        <end position="446"/>
    </location>
</feature>
<dbReference type="GO" id="GO:0015562">
    <property type="term" value="F:efflux transmembrane transporter activity"/>
    <property type="evidence" value="ECO:0007669"/>
    <property type="project" value="InterPro"/>
</dbReference>
<dbReference type="Pfam" id="PF02321">
    <property type="entry name" value="OEP"/>
    <property type="match status" value="2"/>
</dbReference>
<reference evidence="12 13" key="1">
    <citation type="submission" date="2019-03" db="EMBL/GenBank/DDBJ databases">
        <title>Novel transposon Tn6433 accelerates the dissemination of tet(E) in Aeromonas from aerobic biofilm under oxytetracycline stress.</title>
        <authorList>
            <person name="Shi Y."/>
            <person name="Tian Z."/>
            <person name="Zhang Y."/>
            <person name="Zhang H."/>
            <person name="Yang M."/>
        </authorList>
    </citation>
    <scope>NUCLEOTIDE SEQUENCE [LARGE SCALE GENOMIC DNA]</scope>
    <source>
        <strain evidence="11 13">R50-22</strain>
        <strain evidence="10 12">T5-8</strain>
    </source>
</reference>
<dbReference type="PANTHER" id="PTHR30026:SF22">
    <property type="entry name" value="OUTER MEMBRANE EFFLUX PROTEIN"/>
    <property type="match status" value="1"/>
</dbReference>
<dbReference type="PANTHER" id="PTHR30026">
    <property type="entry name" value="OUTER MEMBRANE PROTEIN TOLC"/>
    <property type="match status" value="1"/>
</dbReference>
<dbReference type="RefSeq" id="WP_042649951.1">
    <property type="nucleotide sequence ID" value="NZ_AP022188.1"/>
</dbReference>
<protein>
    <submittedName>
        <fullName evidence="10">Channel protein TolC</fullName>
    </submittedName>
</protein>
<dbReference type="InterPro" id="IPR051906">
    <property type="entry name" value="TolC-like"/>
</dbReference>
<keyword evidence="13" id="KW-1185">Reference proteome</keyword>
<evidence type="ECO:0000313" key="10">
    <source>
        <dbReference type="EMBL" id="QJT30237.1"/>
    </source>
</evidence>
<keyword evidence="7" id="KW-0998">Cell outer membrane</keyword>